<dbReference type="GO" id="GO:0006355">
    <property type="term" value="P:regulation of DNA-templated transcription"/>
    <property type="evidence" value="ECO:0007669"/>
    <property type="project" value="InterPro"/>
</dbReference>
<dbReference type="Pfam" id="PF04153">
    <property type="entry name" value="NOT2_3_5_C"/>
    <property type="match status" value="1"/>
</dbReference>
<evidence type="ECO:0000256" key="9">
    <source>
        <dbReference type="SAM" id="Coils"/>
    </source>
</evidence>
<dbReference type="Pfam" id="PF04065">
    <property type="entry name" value="Not3"/>
    <property type="match status" value="1"/>
</dbReference>
<evidence type="ECO:0000256" key="10">
    <source>
        <dbReference type="SAM" id="MobiDB-lite"/>
    </source>
</evidence>
<comment type="similarity">
    <text evidence="3">Belongs to the CNOT2/3/5 family.</text>
</comment>
<keyword evidence="7" id="KW-0804">Transcription</keyword>
<feature type="coiled-coil region" evidence="9">
    <location>
        <begin position="517"/>
        <end position="561"/>
    </location>
</feature>
<keyword evidence="6" id="KW-0805">Transcription regulation</keyword>
<feature type="compositionally biased region" description="Low complexity" evidence="10">
    <location>
        <begin position="835"/>
        <end position="877"/>
    </location>
</feature>
<evidence type="ECO:0000259" key="12">
    <source>
        <dbReference type="Pfam" id="PF04153"/>
    </source>
</evidence>
<sequence length="1049" mass="115648">MLNYEYYIDKKPPRTDASPPRHPALPSNPVLAKRLPPTSEISRRAEQYAHSARKQHILDEALTSAVETPLDARPAPPQTDPSHPREGDTVHVTNGGSKRSGGGKKRGGGQYEPFDVLRAIEKKDLAVILDVKSHQFDLLVTSPPGQPLPLVYAMRMGRSHHDMAIVLVGAMSRRVNDTTDDELAAKDPATLATLRALRANLKIAISASLSGPDGDTSLLSSFLQVIVMLEGNKFLQSSTATLSLALRSPQAAKPVSSAHQIMLKWVSRELAVAHVASVEEYLANAVGDLVLLGIWSIVQDQIRAAESIPLYYFARDDRIQKAVEERLALLRRNHPGAVQRLSKQVRAQLDAALDILGQRSLNGRERVERLRLVIDEGEKRRRSVASLNESTLDARRGSTRLGIDKTLKKVQEGVEIFEGIFEKIQASSNQTQKEKLESDLKTQIKKLQRLRDQIKTWMTSNDIKDKQPLIDNRKLIETQMERFKACEKEMKTKAFSKEGLNAATKLDPKEQQKLEMCQWIQTMVEELSRQVEQSEAEVEQIQSVRQKKKDSEREQRLEELEHLNERRSWHINRLELILRLLENGNLQTDAVTNVKDDIAYFVESNTEEDFEEDEGIYDELNLEDEEDMFQIGQDDHHSSHDSQSVADSEPAPPVPPIPKTPAKKATMPPHEEESTTSITTTTTTTNSSTKTPAKATPVKPTPQKKASLDSSSSSSSARVPASSAAATTTPLRSVSGPASSHPAPRTTPAPALPPIRYAAAAAAANANATTSTTSTTSSAPSTAAPAPAPVAVSSPAAPPGLTVPTPAATDSQAKEASTSPAPSPTPSPAPAQTVAPGSASPAPSSAPDAPQQSQSSSAAQQEGSQTQQQQQQQSQQPNAKADSRLPSSLADLVTSFESAKQKSLRREQDLDSVNQVLEAGLVNIPQPLDAEKPNHYVPRNPYATPSYYPQEPSSQFASPALFAKLDVDTLFYIFYYRPGTYLQYLAANELKKQSWRFHKQYLTWFQRANEPTTITDSYEQGVYLYFDWEAGWCQRRKHDFSFSYAYLEQ</sequence>
<feature type="region of interest" description="Disordered" evidence="10">
    <location>
        <begin position="632"/>
        <end position="885"/>
    </location>
</feature>
<evidence type="ECO:0000256" key="4">
    <source>
        <dbReference type="ARBA" id="ARBA00022490"/>
    </source>
</evidence>
<feature type="region of interest" description="Disordered" evidence="10">
    <location>
        <begin position="1"/>
        <end position="53"/>
    </location>
</feature>
<dbReference type="Proteomes" id="UP000777482">
    <property type="component" value="Unassembled WGS sequence"/>
</dbReference>
<proteinExistence type="inferred from homology"/>
<dbReference type="InterPro" id="IPR007207">
    <property type="entry name" value="Not_N"/>
</dbReference>
<dbReference type="PANTHER" id="PTHR23326">
    <property type="entry name" value="CCR4 NOT-RELATED"/>
    <property type="match status" value="1"/>
</dbReference>
<feature type="compositionally biased region" description="Low complexity" evidence="10">
    <location>
        <begin position="675"/>
        <end position="726"/>
    </location>
</feature>
<dbReference type="FunFam" id="2.30.30.1020:FF:000006">
    <property type="entry name" value="CCR4-NOT transcription complex, subunit 3"/>
    <property type="match status" value="1"/>
</dbReference>
<evidence type="ECO:0000256" key="8">
    <source>
        <dbReference type="ARBA" id="ARBA00023242"/>
    </source>
</evidence>
<dbReference type="Gene3D" id="2.30.30.1020">
    <property type="entry name" value="CCR4-NOT complex subunit 2/3/5, C-terminal domain"/>
    <property type="match status" value="1"/>
</dbReference>
<keyword evidence="8" id="KW-0539">Nucleus</keyword>
<evidence type="ECO:0000256" key="7">
    <source>
        <dbReference type="ARBA" id="ARBA00023163"/>
    </source>
</evidence>
<evidence type="ECO:0000313" key="14">
    <source>
        <dbReference type="Proteomes" id="UP000777482"/>
    </source>
</evidence>
<feature type="compositionally biased region" description="Low complexity" evidence="10">
    <location>
        <begin position="758"/>
        <end position="795"/>
    </location>
</feature>
<keyword evidence="9" id="KW-0175">Coiled coil</keyword>
<evidence type="ECO:0000256" key="1">
    <source>
        <dbReference type="ARBA" id="ARBA00004123"/>
    </source>
</evidence>
<dbReference type="GO" id="GO:0005634">
    <property type="term" value="C:nucleus"/>
    <property type="evidence" value="ECO:0007669"/>
    <property type="project" value="UniProtKB-SubCell"/>
</dbReference>
<evidence type="ECO:0000256" key="2">
    <source>
        <dbReference type="ARBA" id="ARBA00004496"/>
    </source>
</evidence>
<keyword evidence="14" id="KW-1185">Reference proteome</keyword>
<name>A0A9P6W5X3_RHOMI</name>
<evidence type="ECO:0000259" key="11">
    <source>
        <dbReference type="Pfam" id="PF04065"/>
    </source>
</evidence>
<protein>
    <submittedName>
        <fullName evidence="13">General negative regulator of transcription subunit 5</fullName>
    </submittedName>
</protein>
<dbReference type="GO" id="GO:0000289">
    <property type="term" value="P:nuclear-transcribed mRNA poly(A) tail shortening"/>
    <property type="evidence" value="ECO:0007669"/>
    <property type="project" value="UniProtKB-ARBA"/>
</dbReference>
<dbReference type="AlphaFoldDB" id="A0A9P6W5X3"/>
<evidence type="ECO:0000313" key="13">
    <source>
        <dbReference type="EMBL" id="KAG0664650.1"/>
    </source>
</evidence>
<dbReference type="GO" id="GO:0030015">
    <property type="term" value="C:CCR4-NOT core complex"/>
    <property type="evidence" value="ECO:0007669"/>
    <property type="project" value="InterPro"/>
</dbReference>
<feature type="domain" description="NOT2/NOT3/NOT5 C-terminal" evidence="12">
    <location>
        <begin position="921"/>
        <end position="1047"/>
    </location>
</feature>
<dbReference type="InterPro" id="IPR007282">
    <property type="entry name" value="NOT2/3/5_C"/>
</dbReference>
<dbReference type="GO" id="GO:0005737">
    <property type="term" value="C:cytoplasm"/>
    <property type="evidence" value="ECO:0007669"/>
    <property type="project" value="UniProtKB-SubCell"/>
</dbReference>
<comment type="subcellular location">
    <subcellularLocation>
        <location evidence="2">Cytoplasm</location>
    </subcellularLocation>
    <subcellularLocation>
        <location evidence="1">Nucleus</location>
    </subcellularLocation>
</comment>
<dbReference type="OrthoDB" id="3005035at2759"/>
<evidence type="ECO:0000256" key="3">
    <source>
        <dbReference type="ARBA" id="ARBA00007682"/>
    </source>
</evidence>
<evidence type="ECO:0000256" key="6">
    <source>
        <dbReference type="ARBA" id="ARBA00023015"/>
    </source>
</evidence>
<feature type="compositionally biased region" description="Pro residues" evidence="10">
    <location>
        <begin position="650"/>
        <end position="659"/>
    </location>
</feature>
<reference evidence="13 14" key="1">
    <citation type="submission" date="2020-11" db="EMBL/GenBank/DDBJ databases">
        <title>Kefir isolates.</title>
        <authorList>
            <person name="Marcisauskas S."/>
            <person name="Kim Y."/>
            <person name="Blasche S."/>
        </authorList>
    </citation>
    <scope>NUCLEOTIDE SEQUENCE [LARGE SCALE GENOMIC DNA]</scope>
    <source>
        <strain evidence="13 14">KR</strain>
    </source>
</reference>
<feature type="domain" description="CCR4-Not complex component Not N-terminal" evidence="11">
    <location>
        <begin position="403"/>
        <end position="623"/>
    </location>
</feature>
<feature type="region of interest" description="Disordered" evidence="10">
    <location>
        <begin position="68"/>
        <end position="110"/>
    </location>
</feature>
<keyword evidence="5" id="KW-0678">Repressor</keyword>
<keyword evidence="4" id="KW-0963">Cytoplasm</keyword>
<organism evidence="13 14">
    <name type="scientific">Rhodotorula mucilaginosa</name>
    <name type="common">Yeast</name>
    <name type="synonym">Rhodotorula rubra</name>
    <dbReference type="NCBI Taxonomy" id="5537"/>
    <lineage>
        <taxon>Eukaryota</taxon>
        <taxon>Fungi</taxon>
        <taxon>Dikarya</taxon>
        <taxon>Basidiomycota</taxon>
        <taxon>Pucciniomycotina</taxon>
        <taxon>Microbotryomycetes</taxon>
        <taxon>Sporidiobolales</taxon>
        <taxon>Sporidiobolaceae</taxon>
        <taxon>Rhodotorula</taxon>
    </lineage>
</organism>
<dbReference type="InterPro" id="IPR038635">
    <property type="entry name" value="CCR4-NOT_su2/3/5_C_sf"/>
</dbReference>
<dbReference type="EMBL" id="PUHQ01000013">
    <property type="protein sequence ID" value="KAG0664650.1"/>
    <property type="molecule type" value="Genomic_DNA"/>
</dbReference>
<evidence type="ECO:0000256" key="5">
    <source>
        <dbReference type="ARBA" id="ARBA00022491"/>
    </source>
</evidence>
<dbReference type="InterPro" id="IPR040168">
    <property type="entry name" value="Not2/3/5"/>
</dbReference>
<comment type="caution">
    <text evidence="13">The sequence shown here is derived from an EMBL/GenBank/DDBJ whole genome shotgun (WGS) entry which is preliminary data.</text>
</comment>
<gene>
    <name evidence="13" type="primary">NOT5</name>
    <name evidence="13" type="ORF">C6P46_001246</name>
</gene>
<accession>A0A9P6W5X3</accession>